<dbReference type="AlphaFoldDB" id="A0A4D6L5I1"/>
<sequence length="120" mass="13455">MKIGRLSNNSSKRPRRASASLAWARQACLSEIISSRHCSYLQQPSFIPKTHNQAVHIFTVPYNPYKTRNMAETDSFTEGTKDPSFPYLENASQGLRHLNCGAQVALRTDPELENSGMSLK</sequence>
<accession>A0A4D6L5I1</accession>
<reference evidence="1 2" key="1">
    <citation type="submission" date="2019-04" db="EMBL/GenBank/DDBJ databases">
        <title>An improved genome assembly and genetic linkage map for asparagus bean, Vigna unguiculata ssp. sesquipedialis.</title>
        <authorList>
            <person name="Xia Q."/>
            <person name="Zhang R."/>
            <person name="Dong Y."/>
        </authorList>
    </citation>
    <scope>NUCLEOTIDE SEQUENCE [LARGE SCALE GENOMIC DNA]</scope>
    <source>
        <tissue evidence="1">Leaf</tissue>
    </source>
</reference>
<protein>
    <submittedName>
        <fullName evidence="1">Uncharacterized protein</fullName>
    </submittedName>
</protein>
<dbReference type="EMBL" id="CP039346">
    <property type="protein sequence ID" value="QCD83758.1"/>
    <property type="molecule type" value="Genomic_DNA"/>
</dbReference>
<keyword evidence="2" id="KW-1185">Reference proteome</keyword>
<gene>
    <name evidence="1" type="ORF">DEO72_LG2g4105</name>
</gene>
<dbReference type="Proteomes" id="UP000501690">
    <property type="component" value="Linkage Group LG2"/>
</dbReference>
<proteinExistence type="predicted"/>
<evidence type="ECO:0000313" key="2">
    <source>
        <dbReference type="Proteomes" id="UP000501690"/>
    </source>
</evidence>
<evidence type="ECO:0000313" key="1">
    <source>
        <dbReference type="EMBL" id="QCD83758.1"/>
    </source>
</evidence>
<organism evidence="1 2">
    <name type="scientific">Vigna unguiculata</name>
    <name type="common">Cowpea</name>
    <dbReference type="NCBI Taxonomy" id="3917"/>
    <lineage>
        <taxon>Eukaryota</taxon>
        <taxon>Viridiplantae</taxon>
        <taxon>Streptophyta</taxon>
        <taxon>Embryophyta</taxon>
        <taxon>Tracheophyta</taxon>
        <taxon>Spermatophyta</taxon>
        <taxon>Magnoliopsida</taxon>
        <taxon>eudicotyledons</taxon>
        <taxon>Gunneridae</taxon>
        <taxon>Pentapetalae</taxon>
        <taxon>rosids</taxon>
        <taxon>fabids</taxon>
        <taxon>Fabales</taxon>
        <taxon>Fabaceae</taxon>
        <taxon>Papilionoideae</taxon>
        <taxon>50 kb inversion clade</taxon>
        <taxon>NPAAA clade</taxon>
        <taxon>indigoferoid/millettioid clade</taxon>
        <taxon>Phaseoleae</taxon>
        <taxon>Vigna</taxon>
    </lineage>
</organism>
<name>A0A4D6L5I1_VIGUN</name>